<dbReference type="CDD" id="cd17546">
    <property type="entry name" value="REC_hyHK_CKI1_RcsC-like"/>
    <property type="match status" value="1"/>
</dbReference>
<keyword evidence="8" id="KW-1185">Reference proteome</keyword>
<dbReference type="HOGENOM" id="CLU_1209305_0_0_9"/>
<evidence type="ECO:0000313" key="8">
    <source>
        <dbReference type="Proteomes" id="UP000007488"/>
    </source>
</evidence>
<dbReference type="InterPro" id="IPR036782">
    <property type="entry name" value="NE0471-like_N"/>
</dbReference>
<reference evidence="8" key="2">
    <citation type="submission" date="2011-02" db="EMBL/GenBank/DDBJ databases">
        <title>The complete genome of Syntrophobotulus glycolicus DSM 8271.</title>
        <authorList>
            <person name="Lucas S."/>
            <person name="Copeland A."/>
            <person name="Lapidus A."/>
            <person name="Bruce D."/>
            <person name="Goodwin L."/>
            <person name="Pitluck S."/>
            <person name="Kyrpides N."/>
            <person name="Mavromatis K."/>
            <person name="Pagani I."/>
            <person name="Ivanova N."/>
            <person name="Mikhailova N."/>
            <person name="Chertkov O."/>
            <person name="Held B."/>
            <person name="Detter J.C."/>
            <person name="Tapia R."/>
            <person name="Han C."/>
            <person name="Land M."/>
            <person name="Hauser L."/>
            <person name="Markowitz V."/>
            <person name="Cheng J.-F."/>
            <person name="Hugenholtz P."/>
            <person name="Woyke T."/>
            <person name="Wu D."/>
            <person name="Spring S."/>
            <person name="Schroeder M."/>
            <person name="Brambilla E."/>
            <person name="Klenk H.-P."/>
            <person name="Eisen J.A."/>
        </authorList>
    </citation>
    <scope>NUCLEOTIDE SEQUENCE [LARGE SCALE GENOMIC DNA]</scope>
    <source>
        <strain evidence="8">DSM 8271 / FlGlyR</strain>
    </source>
</reference>
<evidence type="ECO:0000256" key="1">
    <source>
        <dbReference type="ARBA" id="ARBA00018672"/>
    </source>
</evidence>
<evidence type="ECO:0000256" key="3">
    <source>
        <dbReference type="ARBA" id="ARBA00023012"/>
    </source>
</evidence>
<dbReference type="PANTHER" id="PTHR45339:SF1">
    <property type="entry name" value="HYBRID SIGNAL TRANSDUCTION HISTIDINE KINASE J"/>
    <property type="match status" value="1"/>
</dbReference>
<accession>F0SUK6</accession>
<dbReference type="Proteomes" id="UP000007488">
    <property type="component" value="Chromosome"/>
</dbReference>
<dbReference type="SMART" id="SM00448">
    <property type="entry name" value="REC"/>
    <property type="match status" value="1"/>
</dbReference>
<dbReference type="InterPro" id="IPR001789">
    <property type="entry name" value="Sig_transdc_resp-reg_receiver"/>
</dbReference>
<evidence type="ECO:0000256" key="5">
    <source>
        <dbReference type="PROSITE-ProRule" id="PRU00169"/>
    </source>
</evidence>
<evidence type="ECO:0000256" key="4">
    <source>
        <dbReference type="ARBA" id="ARBA00024867"/>
    </source>
</evidence>
<dbReference type="STRING" id="645991.Sgly_1180"/>
<dbReference type="EMBL" id="CP002547">
    <property type="protein sequence ID" value="ADY55499.1"/>
    <property type="molecule type" value="Genomic_DNA"/>
</dbReference>
<dbReference type="Gene3D" id="3.40.50.2300">
    <property type="match status" value="1"/>
</dbReference>
<reference evidence="7 8" key="1">
    <citation type="journal article" date="2011" name="Stand. Genomic Sci.">
        <title>Complete genome sequence of Syntrophobotulus glycolicus type strain (FlGlyR).</title>
        <authorList>
            <person name="Han C."/>
            <person name="Mwirichia R."/>
            <person name="Chertkov O."/>
            <person name="Held B."/>
            <person name="Lapidus A."/>
            <person name="Nolan M."/>
            <person name="Lucas S."/>
            <person name="Hammon N."/>
            <person name="Deshpande S."/>
            <person name="Cheng J.F."/>
            <person name="Tapia R."/>
            <person name="Goodwin L."/>
            <person name="Pitluck S."/>
            <person name="Huntemann M."/>
            <person name="Liolios K."/>
            <person name="Ivanova N."/>
            <person name="Pagani I."/>
            <person name="Mavromatis K."/>
            <person name="Ovchinikova G."/>
            <person name="Pati A."/>
            <person name="Chen A."/>
            <person name="Palaniappan K."/>
            <person name="Land M."/>
            <person name="Hauser L."/>
            <person name="Brambilla E.M."/>
            <person name="Rohde M."/>
            <person name="Spring S."/>
            <person name="Sikorski J."/>
            <person name="Goker M."/>
            <person name="Woyke T."/>
            <person name="Bristow J."/>
            <person name="Eisen J.A."/>
            <person name="Markowitz V."/>
            <person name="Hugenholtz P."/>
            <person name="Kyrpides N.C."/>
            <person name="Klenk H.P."/>
            <person name="Detter J.C."/>
        </authorList>
    </citation>
    <scope>NUCLEOTIDE SEQUENCE [LARGE SCALE GENOMIC DNA]</scope>
    <source>
        <strain evidence="8">DSM 8271 / FlGlyR</strain>
    </source>
</reference>
<dbReference type="KEGG" id="sgy:Sgly_1180"/>
<gene>
    <name evidence="7" type="ordered locus">Sgly_1180</name>
</gene>
<dbReference type="Pfam" id="PF00072">
    <property type="entry name" value="Response_reg"/>
    <property type="match status" value="1"/>
</dbReference>
<evidence type="ECO:0000256" key="2">
    <source>
        <dbReference type="ARBA" id="ARBA00022553"/>
    </source>
</evidence>
<comment type="function">
    <text evidence="4">May play the central regulatory role in sporulation. It may be an element of the effector pathway responsible for the activation of sporulation genes in response to nutritional stress. Spo0A may act in concert with spo0H (a sigma factor) to control the expression of some genes that are critical to the sporulation process.</text>
</comment>
<sequence>MKILIAEDDLISRSFLGKFLEKYGECDLVVDGLETLDAFLMALKDQEPYQLICLDIMMPKVDGVKTLKAIRDLEKQYGVAPENRVKIIMTTALAEAQLVRTAFDYGCEAYATKPIDTKRLVEVMEKIGLVKESGGEERSLSEPKGERYFQKVRARPGYQLEVTMETGTAIHFDFRSRLNTARFGMLKDEELFRSVRTDGYDLIFAKAGRMPVKIAAADFMDLVLIDRRR</sequence>
<evidence type="ECO:0000259" key="6">
    <source>
        <dbReference type="PROSITE" id="PS50110"/>
    </source>
</evidence>
<organism evidence="7 8">
    <name type="scientific">Syntrophobotulus glycolicus (strain DSM 8271 / FlGlyR)</name>
    <dbReference type="NCBI Taxonomy" id="645991"/>
    <lineage>
        <taxon>Bacteria</taxon>
        <taxon>Bacillati</taxon>
        <taxon>Bacillota</taxon>
        <taxon>Clostridia</taxon>
        <taxon>Eubacteriales</taxon>
        <taxon>Desulfitobacteriaceae</taxon>
        <taxon>Syntrophobotulus</taxon>
    </lineage>
</organism>
<evidence type="ECO:0000313" key="7">
    <source>
        <dbReference type="EMBL" id="ADY55499.1"/>
    </source>
</evidence>
<feature type="domain" description="Response regulatory" evidence="6">
    <location>
        <begin position="2"/>
        <end position="128"/>
    </location>
</feature>
<dbReference type="PROSITE" id="PS50110">
    <property type="entry name" value="RESPONSE_REGULATORY"/>
    <property type="match status" value="1"/>
</dbReference>
<name>F0SUK6_SYNGF</name>
<dbReference type="eggNOG" id="COG0745">
    <property type="taxonomic scope" value="Bacteria"/>
</dbReference>
<dbReference type="AlphaFoldDB" id="F0SUK6"/>
<dbReference type="Gene3D" id="3.30.2020.10">
    <property type="entry name" value="NE0471-like N-terminal domain"/>
    <property type="match status" value="1"/>
</dbReference>
<dbReference type="InterPro" id="IPR011006">
    <property type="entry name" value="CheY-like_superfamily"/>
</dbReference>
<keyword evidence="3" id="KW-0902">Two-component regulatory system</keyword>
<proteinExistence type="predicted"/>
<dbReference type="SUPFAM" id="SSF143880">
    <property type="entry name" value="NE0471 N-terminal domain-like"/>
    <property type="match status" value="1"/>
</dbReference>
<dbReference type="PANTHER" id="PTHR45339">
    <property type="entry name" value="HYBRID SIGNAL TRANSDUCTION HISTIDINE KINASE J"/>
    <property type="match status" value="1"/>
</dbReference>
<protein>
    <recommendedName>
        <fullName evidence="1">Stage 0 sporulation protein A homolog</fullName>
    </recommendedName>
</protein>
<dbReference type="SUPFAM" id="SSF52172">
    <property type="entry name" value="CheY-like"/>
    <property type="match status" value="1"/>
</dbReference>
<dbReference type="GO" id="GO:0000160">
    <property type="term" value="P:phosphorelay signal transduction system"/>
    <property type="evidence" value="ECO:0007669"/>
    <property type="project" value="UniProtKB-KW"/>
</dbReference>
<keyword evidence="2 5" id="KW-0597">Phosphoprotein</keyword>
<feature type="modified residue" description="4-aspartylphosphate" evidence="5">
    <location>
        <position position="55"/>
    </location>
</feature>